<accession>A6FY18</accession>
<proteinExistence type="predicted"/>
<feature type="compositionally biased region" description="Acidic residues" evidence="1">
    <location>
        <begin position="28"/>
        <end position="49"/>
    </location>
</feature>
<dbReference type="AlphaFoldDB" id="A6FY18"/>
<dbReference type="STRING" id="391625.PPSIR1_39440"/>
<feature type="compositionally biased region" description="Low complexity" evidence="1">
    <location>
        <begin position="15"/>
        <end position="25"/>
    </location>
</feature>
<gene>
    <name evidence="2" type="ORF">PPSIR1_39440</name>
</gene>
<organism evidence="2 3">
    <name type="scientific">Plesiocystis pacifica SIR-1</name>
    <dbReference type="NCBI Taxonomy" id="391625"/>
    <lineage>
        <taxon>Bacteria</taxon>
        <taxon>Pseudomonadati</taxon>
        <taxon>Myxococcota</taxon>
        <taxon>Polyangia</taxon>
        <taxon>Nannocystales</taxon>
        <taxon>Nannocystaceae</taxon>
        <taxon>Plesiocystis</taxon>
    </lineage>
</organism>
<keyword evidence="3" id="KW-1185">Reference proteome</keyword>
<name>A6FY18_9BACT</name>
<reference evidence="2 3" key="1">
    <citation type="submission" date="2007-06" db="EMBL/GenBank/DDBJ databases">
        <authorList>
            <person name="Shimkets L."/>
            <person name="Ferriera S."/>
            <person name="Johnson J."/>
            <person name="Kravitz S."/>
            <person name="Beeson K."/>
            <person name="Sutton G."/>
            <person name="Rogers Y.-H."/>
            <person name="Friedman R."/>
            <person name="Frazier M."/>
            <person name="Venter J.C."/>
        </authorList>
    </citation>
    <scope>NUCLEOTIDE SEQUENCE [LARGE SCALE GENOMIC DNA]</scope>
    <source>
        <strain evidence="2 3">SIR-1</strain>
    </source>
</reference>
<sequence>MLMLGCDAGEGEGEGPSAAPSSARAELAEPDVEAEPDAEPASEDGDDAGGELVIEVSTTGDDDGPRSSSALTPESLVVDAEPLALPWRERGRVEADVELLPLASGVLARSETSYFEGDSERGLVERPELELPAGGLDGLVGRWPGDVWLTTRTPSEAGDRVELGFVHRSRKGEWVPGRHKYRDRWSGEDLGAAKSWRGGMLVRRGSTLIPVGGRKRTMKIGPRMGKRVVEVFESRSGTVYSISERSGAYYAQRRCMDFPCVQDEARRLPHGTQWRFGPQAPRHQHGLSILADLMLEGNTAHHILHCGVHGWTLESLVERPLGLWASEAGELWLSVAGVDGPSSRQLWVRDGAERWHAVALPAEVERFSVAYVEDGDELWIAARQGEHSVVYSTPASPEVELEG</sequence>
<protein>
    <submittedName>
        <fullName evidence="2">Uncharacterized protein</fullName>
    </submittedName>
</protein>
<evidence type="ECO:0000313" key="3">
    <source>
        <dbReference type="Proteomes" id="UP000005801"/>
    </source>
</evidence>
<evidence type="ECO:0000313" key="2">
    <source>
        <dbReference type="EMBL" id="EDM81397.1"/>
    </source>
</evidence>
<feature type="region of interest" description="Disordered" evidence="1">
    <location>
        <begin position="1"/>
        <end position="74"/>
    </location>
</feature>
<dbReference type="EMBL" id="ABCS01000003">
    <property type="protein sequence ID" value="EDM81397.1"/>
    <property type="molecule type" value="Genomic_DNA"/>
</dbReference>
<evidence type="ECO:0000256" key="1">
    <source>
        <dbReference type="SAM" id="MobiDB-lite"/>
    </source>
</evidence>
<comment type="caution">
    <text evidence="2">The sequence shown here is derived from an EMBL/GenBank/DDBJ whole genome shotgun (WGS) entry which is preliminary data.</text>
</comment>
<dbReference type="Proteomes" id="UP000005801">
    <property type="component" value="Unassembled WGS sequence"/>
</dbReference>